<gene>
    <name evidence="1" type="ordered locus">BCB4264_A3535</name>
</gene>
<protein>
    <submittedName>
        <fullName evidence="1">Uncharacterized protein</fullName>
    </submittedName>
</protein>
<organism evidence="1 2">
    <name type="scientific">Bacillus cereus (strain B4264)</name>
    <dbReference type="NCBI Taxonomy" id="405532"/>
    <lineage>
        <taxon>Bacteria</taxon>
        <taxon>Bacillati</taxon>
        <taxon>Bacillota</taxon>
        <taxon>Bacilli</taxon>
        <taxon>Bacillales</taxon>
        <taxon>Bacillaceae</taxon>
        <taxon>Bacillus</taxon>
        <taxon>Bacillus cereus group</taxon>
    </lineage>
</organism>
<evidence type="ECO:0000313" key="1">
    <source>
        <dbReference type="EMBL" id="ACK63423.1"/>
    </source>
</evidence>
<dbReference type="HOGENOM" id="CLU_3339762_0_0_9"/>
<proteinExistence type="predicted"/>
<dbReference type="AlphaFoldDB" id="B7H8S1"/>
<dbReference type="Proteomes" id="UP000007096">
    <property type="component" value="Chromosome"/>
</dbReference>
<sequence length="41" mass="4849">MFQWVKSYVESFFSVGGRLINEMTDAYDSLCLATFVYKRMN</sequence>
<accession>B7H8S1</accession>
<reference evidence="1 2" key="1">
    <citation type="submission" date="2008-10" db="EMBL/GenBank/DDBJ databases">
        <title>Genome sequence of Bacillus cereus B4264.</title>
        <authorList>
            <person name="Dodson R.J."/>
            <person name="Durkin A.S."/>
            <person name="Rosovitz M.J."/>
            <person name="Rasko D.A."/>
            <person name="Hoffmaster A."/>
            <person name="Ravel J."/>
            <person name="Sutton G."/>
        </authorList>
    </citation>
    <scope>NUCLEOTIDE SEQUENCE [LARGE SCALE GENOMIC DNA]</scope>
    <source>
        <strain evidence="1 2">B4264</strain>
    </source>
</reference>
<dbReference type="KEGG" id="bcb:BCB4264_A3535"/>
<name>B7H8S1_BACC4</name>
<evidence type="ECO:0000313" key="2">
    <source>
        <dbReference type="Proteomes" id="UP000007096"/>
    </source>
</evidence>
<dbReference type="EMBL" id="CP001176">
    <property type="protein sequence ID" value="ACK63423.1"/>
    <property type="molecule type" value="Genomic_DNA"/>
</dbReference>